<dbReference type="AlphaFoldDB" id="A0AAV9ZQ54"/>
<feature type="compositionally biased region" description="Basic and acidic residues" evidence="1">
    <location>
        <begin position="1"/>
        <end position="11"/>
    </location>
</feature>
<reference evidence="2 3" key="1">
    <citation type="journal article" date="2024" name="J Genomics">
        <title>Draft genome sequencing and assembly of Favolaschia claudopus CIRM-BRFM 2984 isolated from oak limbs.</title>
        <authorList>
            <person name="Navarro D."/>
            <person name="Drula E."/>
            <person name="Chaduli D."/>
            <person name="Cazenave R."/>
            <person name="Ahrendt S."/>
            <person name="Wang J."/>
            <person name="Lipzen A."/>
            <person name="Daum C."/>
            <person name="Barry K."/>
            <person name="Grigoriev I.V."/>
            <person name="Favel A."/>
            <person name="Rosso M.N."/>
            <person name="Martin F."/>
        </authorList>
    </citation>
    <scope>NUCLEOTIDE SEQUENCE [LARGE SCALE GENOMIC DNA]</scope>
    <source>
        <strain evidence="2 3">CIRM-BRFM 2984</strain>
    </source>
</reference>
<name>A0AAV9ZQ54_9AGAR</name>
<comment type="caution">
    <text evidence="2">The sequence shown here is derived from an EMBL/GenBank/DDBJ whole genome shotgun (WGS) entry which is preliminary data.</text>
</comment>
<evidence type="ECO:0000313" key="3">
    <source>
        <dbReference type="Proteomes" id="UP001362999"/>
    </source>
</evidence>
<feature type="region of interest" description="Disordered" evidence="1">
    <location>
        <begin position="1"/>
        <end position="22"/>
    </location>
</feature>
<keyword evidence="3" id="KW-1185">Reference proteome</keyword>
<evidence type="ECO:0000313" key="2">
    <source>
        <dbReference type="EMBL" id="KAK6988604.1"/>
    </source>
</evidence>
<gene>
    <name evidence="2" type="ORF">R3P38DRAFT_3095005</name>
</gene>
<evidence type="ECO:0000256" key="1">
    <source>
        <dbReference type="SAM" id="MobiDB-lite"/>
    </source>
</evidence>
<feature type="region of interest" description="Disordered" evidence="1">
    <location>
        <begin position="87"/>
        <end position="109"/>
    </location>
</feature>
<sequence length="231" mass="25532">MNRSVTRDRDGSTCGSIRKNRATNQISDQTVYKAANLPHDGSSFLSPPLLASFWFPFQRFSPLGCPQNQAFILAHAVSTLEKLAEGESRSSLPSPLPSPPPHPADRFTSPSMPPSSLHYPYAGSLVSYLVAIGYPPSPSPFLTAMCYVPESFPESSFDVVLLVSDCLERCPRVSSRDVAGYSSPPWRCLSFFCLGRRRHHNRSQVNTKRWSCKTTFDAHVPSQRSVTIIAP</sequence>
<proteinExistence type="predicted"/>
<organism evidence="2 3">
    <name type="scientific">Favolaschia claudopus</name>
    <dbReference type="NCBI Taxonomy" id="2862362"/>
    <lineage>
        <taxon>Eukaryota</taxon>
        <taxon>Fungi</taxon>
        <taxon>Dikarya</taxon>
        <taxon>Basidiomycota</taxon>
        <taxon>Agaricomycotina</taxon>
        <taxon>Agaricomycetes</taxon>
        <taxon>Agaricomycetidae</taxon>
        <taxon>Agaricales</taxon>
        <taxon>Marasmiineae</taxon>
        <taxon>Mycenaceae</taxon>
        <taxon>Favolaschia</taxon>
    </lineage>
</organism>
<dbReference type="EMBL" id="JAWWNJ010000121">
    <property type="protein sequence ID" value="KAK6988604.1"/>
    <property type="molecule type" value="Genomic_DNA"/>
</dbReference>
<accession>A0AAV9ZQ54</accession>
<feature type="non-terminal residue" evidence="2">
    <location>
        <position position="231"/>
    </location>
</feature>
<protein>
    <submittedName>
        <fullName evidence="2">Uncharacterized protein</fullName>
    </submittedName>
</protein>
<dbReference type="Proteomes" id="UP001362999">
    <property type="component" value="Unassembled WGS sequence"/>
</dbReference>